<dbReference type="RefSeq" id="WP_386102391.1">
    <property type="nucleotide sequence ID" value="NZ_JBHUOZ010000003.1"/>
</dbReference>
<dbReference type="Pfam" id="PF05036">
    <property type="entry name" value="SPOR"/>
    <property type="match status" value="1"/>
</dbReference>
<dbReference type="InterPro" id="IPR036680">
    <property type="entry name" value="SPOR-like_sf"/>
</dbReference>
<dbReference type="Proteomes" id="UP001597511">
    <property type="component" value="Unassembled WGS sequence"/>
</dbReference>
<sequence length="147" mass="17067">MTKQVILIALFSLSCLFVQAQTITTVDSGSVTIHKDPRLDILVKKQAQINEVTTRDSRRTAKGYRLLIIRTNNRDEAIAAKTKVYNYFPELKAYMFHQSPYYSIRAGNFKDRKEAEAYRLKFNNIFPKGVFIMNDVVEVKPDRLEEE</sequence>
<feature type="signal peptide" evidence="1">
    <location>
        <begin position="1"/>
        <end position="20"/>
    </location>
</feature>
<dbReference type="Gene3D" id="3.30.70.1070">
    <property type="entry name" value="Sporulation related repeat"/>
    <property type="match status" value="1"/>
</dbReference>
<proteinExistence type="predicted"/>
<organism evidence="3 4">
    <name type="scientific">Terrimonas rubra</name>
    <dbReference type="NCBI Taxonomy" id="1035890"/>
    <lineage>
        <taxon>Bacteria</taxon>
        <taxon>Pseudomonadati</taxon>
        <taxon>Bacteroidota</taxon>
        <taxon>Chitinophagia</taxon>
        <taxon>Chitinophagales</taxon>
        <taxon>Chitinophagaceae</taxon>
        <taxon>Terrimonas</taxon>
    </lineage>
</organism>
<evidence type="ECO:0000313" key="3">
    <source>
        <dbReference type="EMBL" id="MFD2921656.1"/>
    </source>
</evidence>
<reference evidence="4" key="1">
    <citation type="journal article" date="2019" name="Int. J. Syst. Evol. Microbiol.">
        <title>The Global Catalogue of Microorganisms (GCM) 10K type strain sequencing project: providing services to taxonomists for standard genome sequencing and annotation.</title>
        <authorList>
            <consortium name="The Broad Institute Genomics Platform"/>
            <consortium name="The Broad Institute Genome Sequencing Center for Infectious Disease"/>
            <person name="Wu L."/>
            <person name="Ma J."/>
        </authorList>
    </citation>
    <scope>NUCLEOTIDE SEQUENCE [LARGE SCALE GENOMIC DNA]</scope>
    <source>
        <strain evidence="4">KCTC 23299</strain>
    </source>
</reference>
<dbReference type="InterPro" id="IPR007730">
    <property type="entry name" value="SPOR-like_dom"/>
</dbReference>
<name>A0ABW6AAE2_9BACT</name>
<evidence type="ECO:0000259" key="2">
    <source>
        <dbReference type="Pfam" id="PF05036"/>
    </source>
</evidence>
<keyword evidence="1" id="KW-0732">Signal</keyword>
<protein>
    <submittedName>
        <fullName evidence="3">SPOR domain-containing protein</fullName>
    </submittedName>
</protein>
<evidence type="ECO:0000313" key="4">
    <source>
        <dbReference type="Proteomes" id="UP001597511"/>
    </source>
</evidence>
<accession>A0ABW6AAE2</accession>
<dbReference type="EMBL" id="JBHUOZ010000003">
    <property type="protein sequence ID" value="MFD2921656.1"/>
    <property type="molecule type" value="Genomic_DNA"/>
</dbReference>
<comment type="caution">
    <text evidence="3">The sequence shown here is derived from an EMBL/GenBank/DDBJ whole genome shotgun (WGS) entry which is preliminary data.</text>
</comment>
<feature type="domain" description="SPOR" evidence="2">
    <location>
        <begin position="62"/>
        <end position="129"/>
    </location>
</feature>
<gene>
    <name evidence="3" type="ORF">ACFS6H_18195</name>
</gene>
<keyword evidence="4" id="KW-1185">Reference proteome</keyword>
<evidence type="ECO:0000256" key="1">
    <source>
        <dbReference type="SAM" id="SignalP"/>
    </source>
</evidence>
<feature type="chain" id="PRO_5045773206" evidence="1">
    <location>
        <begin position="21"/>
        <end position="147"/>
    </location>
</feature>
<dbReference type="PROSITE" id="PS51257">
    <property type="entry name" value="PROKAR_LIPOPROTEIN"/>
    <property type="match status" value="1"/>
</dbReference>